<proteinExistence type="predicted"/>
<feature type="region of interest" description="Disordered" evidence="1">
    <location>
        <begin position="1"/>
        <end position="27"/>
    </location>
</feature>
<evidence type="ECO:0000313" key="4">
    <source>
        <dbReference type="EMBL" id="MFD1882595.1"/>
    </source>
</evidence>
<feature type="transmembrane region" description="Helical" evidence="2">
    <location>
        <begin position="58"/>
        <end position="81"/>
    </location>
</feature>
<dbReference type="EMBL" id="JBHUEN010000043">
    <property type="protein sequence ID" value="MFD1882595.1"/>
    <property type="molecule type" value="Genomic_DNA"/>
</dbReference>
<name>A0ABW4R900_9RHOB</name>
<accession>A0ABW4R900</accession>
<feature type="transmembrane region" description="Helical" evidence="2">
    <location>
        <begin position="290"/>
        <end position="308"/>
    </location>
</feature>
<evidence type="ECO:0000256" key="2">
    <source>
        <dbReference type="SAM" id="Phobius"/>
    </source>
</evidence>
<keyword evidence="2" id="KW-1133">Transmembrane helix</keyword>
<feature type="transmembrane region" description="Helical" evidence="2">
    <location>
        <begin position="153"/>
        <end position="172"/>
    </location>
</feature>
<reference evidence="5" key="1">
    <citation type="journal article" date="2019" name="Int. J. Syst. Evol. Microbiol.">
        <title>The Global Catalogue of Microorganisms (GCM) 10K type strain sequencing project: providing services to taxonomists for standard genome sequencing and annotation.</title>
        <authorList>
            <consortium name="The Broad Institute Genomics Platform"/>
            <consortium name="The Broad Institute Genome Sequencing Center for Infectious Disease"/>
            <person name="Wu L."/>
            <person name="Ma J."/>
        </authorList>
    </citation>
    <scope>NUCLEOTIDE SEQUENCE [LARGE SCALE GENOMIC DNA]</scope>
    <source>
        <strain evidence="5">CCUG 56029</strain>
    </source>
</reference>
<feature type="domain" description="EamA" evidence="3">
    <location>
        <begin position="35"/>
        <end position="168"/>
    </location>
</feature>
<dbReference type="Gene3D" id="1.10.3730.20">
    <property type="match status" value="2"/>
</dbReference>
<comment type="caution">
    <text evidence="4">The sequence shown here is derived from an EMBL/GenBank/DDBJ whole genome shotgun (WGS) entry which is preliminary data.</text>
</comment>
<dbReference type="InterPro" id="IPR000620">
    <property type="entry name" value="EamA_dom"/>
</dbReference>
<dbReference type="Pfam" id="PF00892">
    <property type="entry name" value="EamA"/>
    <property type="match status" value="2"/>
</dbReference>
<evidence type="ECO:0000259" key="3">
    <source>
        <dbReference type="Pfam" id="PF00892"/>
    </source>
</evidence>
<dbReference type="Proteomes" id="UP001597213">
    <property type="component" value="Unassembled WGS sequence"/>
</dbReference>
<evidence type="ECO:0000256" key="1">
    <source>
        <dbReference type="SAM" id="MobiDB-lite"/>
    </source>
</evidence>
<feature type="transmembrane region" description="Helical" evidence="2">
    <location>
        <begin position="236"/>
        <end position="256"/>
    </location>
</feature>
<dbReference type="SUPFAM" id="SSF103481">
    <property type="entry name" value="Multidrug resistance efflux transporter EmrE"/>
    <property type="match status" value="2"/>
</dbReference>
<gene>
    <name evidence="4" type="ORF">ACFSCT_12805</name>
</gene>
<feature type="transmembrane region" description="Helical" evidence="2">
    <location>
        <begin position="207"/>
        <end position="230"/>
    </location>
</feature>
<sequence>MNRLPPQPVDLPTTPIQVPPPANPGKAPTNPPVAAILMTCLVALIFAIQDGISRHLGGAYSPFLVVMLRYWFMAVFVTVIAARSTGGLKHAIRSKKPWTQLLRGLLLVGEVVIVVFAFVKLGLIETHAVFACSPLLVSALSGPILGEKVGWRRWAAVGIGFLGILVILNPGVTVFSPWAVLPLISAAMYATYLLLTRYVARYDTSVVSFFWTGISGAIAITLIGIWYWQPLLPADWIWLLLLCVCAASAHWLLILAYEMAEASALQPFSYLQLVFIAIIGFGVFNEPLRMNVIVGAVIVVAAGLFTLLRARRAAHQA</sequence>
<organism evidence="4 5">
    <name type="scientific">Paracoccus pacificus</name>
    <dbReference type="NCBI Taxonomy" id="1463598"/>
    <lineage>
        <taxon>Bacteria</taxon>
        <taxon>Pseudomonadati</taxon>
        <taxon>Pseudomonadota</taxon>
        <taxon>Alphaproteobacteria</taxon>
        <taxon>Rhodobacterales</taxon>
        <taxon>Paracoccaceae</taxon>
        <taxon>Paracoccus</taxon>
    </lineage>
</organism>
<protein>
    <submittedName>
        <fullName evidence="4">DMT family transporter</fullName>
    </submittedName>
</protein>
<keyword evidence="2" id="KW-0812">Transmembrane</keyword>
<dbReference type="InterPro" id="IPR037185">
    <property type="entry name" value="EmrE-like"/>
</dbReference>
<dbReference type="PANTHER" id="PTHR22911">
    <property type="entry name" value="ACYL-MALONYL CONDENSING ENZYME-RELATED"/>
    <property type="match status" value="1"/>
</dbReference>
<feature type="domain" description="EamA" evidence="3">
    <location>
        <begin position="178"/>
        <end position="306"/>
    </location>
</feature>
<feature type="transmembrane region" description="Helical" evidence="2">
    <location>
        <begin position="33"/>
        <end position="52"/>
    </location>
</feature>
<evidence type="ECO:0000313" key="5">
    <source>
        <dbReference type="Proteomes" id="UP001597213"/>
    </source>
</evidence>
<keyword evidence="5" id="KW-1185">Reference proteome</keyword>
<feature type="transmembrane region" description="Helical" evidence="2">
    <location>
        <begin position="101"/>
        <end position="121"/>
    </location>
</feature>
<feature type="transmembrane region" description="Helical" evidence="2">
    <location>
        <begin position="268"/>
        <end position="284"/>
    </location>
</feature>
<feature type="transmembrane region" description="Helical" evidence="2">
    <location>
        <begin position="178"/>
        <end position="195"/>
    </location>
</feature>
<keyword evidence="2" id="KW-0472">Membrane</keyword>
<dbReference type="PANTHER" id="PTHR22911:SF103">
    <property type="entry name" value="BLR2811 PROTEIN"/>
    <property type="match status" value="1"/>
</dbReference>
<dbReference type="RefSeq" id="WP_379143318.1">
    <property type="nucleotide sequence ID" value="NZ_JBHUEN010000043.1"/>
</dbReference>